<dbReference type="Gene3D" id="3.10.620.30">
    <property type="match status" value="1"/>
</dbReference>
<dbReference type="InterPro" id="IPR010319">
    <property type="entry name" value="Transglutaminase-like_Cys_pept"/>
</dbReference>
<dbReference type="PANTHER" id="PTHR39327">
    <property type="match status" value="1"/>
</dbReference>
<keyword evidence="2" id="KW-1185">Reference proteome</keyword>
<evidence type="ECO:0000313" key="2">
    <source>
        <dbReference type="Proteomes" id="UP000246058"/>
    </source>
</evidence>
<dbReference type="PANTHER" id="PTHR39327:SF1">
    <property type="entry name" value="BLR5470 PROTEIN"/>
    <property type="match status" value="1"/>
</dbReference>
<dbReference type="EMBL" id="CP029551">
    <property type="protein sequence ID" value="AWN36820.1"/>
    <property type="molecule type" value="Genomic_DNA"/>
</dbReference>
<dbReference type="RefSeq" id="WP_109951908.1">
    <property type="nucleotide sequence ID" value="NZ_CP029551.1"/>
</dbReference>
<sequence>MTHAVVQDVAETALALSAPRWRAVAGRLGRACSFGLVGTILMLGGASTQAGTKPALPEDGLVVESGGEVRPVAAWTAMCARMPDECAVDTREPAVIPLNTALWRTLTSVNRRVNARIKPITDQAHWGVVDRWEYPDDGFGDCEDYQLLKRRMLVERGLPRRALRMTVVIDEIGEGHAVLMVRTDRGDFILDNKTNAVLSWRRTGYAYIKREGQDSERWVSLNGGASPTVTANR</sequence>
<dbReference type="Pfam" id="PF06035">
    <property type="entry name" value="Peptidase_C93"/>
    <property type="match status" value="1"/>
</dbReference>
<name>A0A2U8VTU8_9HYPH</name>
<proteinExistence type="predicted"/>
<dbReference type="KEGG" id="meti:DK427_14650"/>
<dbReference type="Proteomes" id="UP000246058">
    <property type="component" value="Chromosome"/>
</dbReference>
<protein>
    <submittedName>
        <fullName evidence="1">Transglutaminase</fullName>
    </submittedName>
</protein>
<reference evidence="1 2" key="1">
    <citation type="submission" date="2018-05" db="EMBL/GenBank/DDBJ databases">
        <title>Complete Genome Sequence of Methylobacterium sp. 17Sr1-43.</title>
        <authorList>
            <person name="Srinivasan S."/>
        </authorList>
    </citation>
    <scope>NUCLEOTIDE SEQUENCE [LARGE SCALE GENOMIC DNA]</scope>
    <source>
        <strain evidence="1 2">17Sr1-43</strain>
    </source>
</reference>
<dbReference type="AlphaFoldDB" id="A0A2U8VTU8"/>
<accession>A0A2U8VTU8</accession>
<dbReference type="OrthoDB" id="7206808at2"/>
<organism evidence="1 2">
    <name type="scientific">Methylobacterium radiodurans</name>
    <dbReference type="NCBI Taxonomy" id="2202828"/>
    <lineage>
        <taxon>Bacteria</taxon>
        <taxon>Pseudomonadati</taxon>
        <taxon>Pseudomonadota</taxon>
        <taxon>Alphaproteobacteria</taxon>
        <taxon>Hyphomicrobiales</taxon>
        <taxon>Methylobacteriaceae</taxon>
        <taxon>Methylobacterium</taxon>
    </lineage>
</organism>
<evidence type="ECO:0000313" key="1">
    <source>
        <dbReference type="EMBL" id="AWN36820.1"/>
    </source>
</evidence>
<gene>
    <name evidence="1" type="ORF">DK427_14650</name>
</gene>